<sequence length="585" mass="64503">MKYNCVQPTLDERRNMESGKHILCRHPPTYGNLVTVLSIDGGGIRGIIPAVALAFLETELQKLDGEEARLADYFDVIAGTSTGGLVTSMLTAPNKKRRPLFAAKDIQAFYMDHAPKIFPQLRGAFGRIIRMLRSLSGPSYDGKYLHEVVRQKLGNTRLHQTLTNVVIPTFDVKQLQPTIFSSFEVKKKNTMDALLSDICISTSAAPTYLPAHYFKMEDYHGNIKEFNLIDGGVAANNPALVAIGEVTKQIFKENPDFFPIKPMDYGRFLVISLGTGSSKFEEKYNSQKAKSWGVLGWLLSSGSTPLVDIFTRASADMVDIHIAAVFKALHSEQNYLRIQDDTLRGTLSSVDVATKDNLEKLVSIGEMLLKKPVSRANLETGQMVPACSDTDVTNEEALKRFAKLLSDERRIRQARLAMQRDISNKEMAGAAAWNKYLVRFPFTLYVEIVKPISALSIKQDEMPFHVDSFALWYFCKILLLEMGRRPICEYLLACNEGSKQVSSCTCIFLILIVSSHLAPCCEARRLMTATSKGEEACISAGCPGVQGSASLTASAKISTTDGRGTAPGHSPGIGNKLHASGNDRR</sequence>
<dbReference type="GO" id="GO:0004620">
    <property type="term" value="F:phospholipase activity"/>
    <property type="evidence" value="ECO:0007669"/>
    <property type="project" value="TreeGrafter"/>
</dbReference>
<dbReference type="InterPro" id="IPR016035">
    <property type="entry name" value="Acyl_Trfase/lysoPLipase"/>
</dbReference>
<name>A0AAD8RUN0_LOLMU</name>
<evidence type="ECO:0000256" key="9">
    <source>
        <dbReference type="SAM" id="MobiDB-lite"/>
    </source>
</evidence>
<dbReference type="EC" id="3.1.1.-" evidence="8"/>
<evidence type="ECO:0000256" key="7">
    <source>
        <dbReference type="PROSITE-ProRule" id="PRU01161"/>
    </source>
</evidence>
<dbReference type="Proteomes" id="UP001231189">
    <property type="component" value="Unassembled WGS sequence"/>
</dbReference>
<dbReference type="InterPro" id="IPR002641">
    <property type="entry name" value="PNPLA_dom"/>
</dbReference>
<comment type="similarity">
    <text evidence="1 8">Belongs to the patatin family.</text>
</comment>
<evidence type="ECO:0000256" key="4">
    <source>
        <dbReference type="ARBA" id="ARBA00022963"/>
    </source>
</evidence>
<evidence type="ECO:0000313" key="12">
    <source>
        <dbReference type="Proteomes" id="UP001231189"/>
    </source>
</evidence>
<accession>A0AAD8RUN0</accession>
<comment type="domain">
    <text evidence="8">The nitrogen atoms of the two glycine residues in the GGXR motif define the oxyanion hole, and stabilize the oxyanion that forms during the nucleophilic attack by the catalytic serine during substrate cleavage.</text>
</comment>
<dbReference type="Pfam" id="PF01734">
    <property type="entry name" value="Patatin"/>
    <property type="match status" value="1"/>
</dbReference>
<keyword evidence="5 7" id="KW-0443">Lipid metabolism</keyword>
<comment type="caution">
    <text evidence="11">The sequence shown here is derived from an EMBL/GenBank/DDBJ whole genome shotgun (WGS) entry which is preliminary data.</text>
</comment>
<dbReference type="GO" id="GO:0016042">
    <property type="term" value="P:lipid catabolic process"/>
    <property type="evidence" value="ECO:0007669"/>
    <property type="project" value="UniProtKB-UniRule"/>
</dbReference>
<feature type="active site" description="Proton acceptor" evidence="7">
    <location>
        <position position="230"/>
    </location>
</feature>
<evidence type="ECO:0000256" key="8">
    <source>
        <dbReference type="RuleBase" id="RU361262"/>
    </source>
</evidence>
<evidence type="ECO:0000256" key="5">
    <source>
        <dbReference type="ARBA" id="ARBA00023098"/>
    </source>
</evidence>
<evidence type="ECO:0000259" key="10">
    <source>
        <dbReference type="PROSITE" id="PS51635"/>
    </source>
</evidence>
<dbReference type="GO" id="GO:0006952">
    <property type="term" value="P:defense response"/>
    <property type="evidence" value="ECO:0007669"/>
    <property type="project" value="UniProtKB-KW"/>
</dbReference>
<proteinExistence type="inferred from homology"/>
<dbReference type="CDD" id="cd07214">
    <property type="entry name" value="Pat17_isozyme_like"/>
    <property type="match status" value="1"/>
</dbReference>
<dbReference type="FunFam" id="3.40.1090.10:FF:000005">
    <property type="entry name" value="Patatin"/>
    <property type="match status" value="1"/>
</dbReference>
<evidence type="ECO:0000256" key="3">
    <source>
        <dbReference type="ARBA" id="ARBA00022821"/>
    </source>
</evidence>
<dbReference type="Gene3D" id="3.40.1090.10">
    <property type="entry name" value="Cytosolic phospholipase A2 catalytic domain"/>
    <property type="match status" value="1"/>
</dbReference>
<feature type="region of interest" description="Disordered" evidence="9">
    <location>
        <begin position="560"/>
        <end position="585"/>
    </location>
</feature>
<feature type="short sequence motif" description="GXGXXG" evidence="7">
    <location>
        <begin position="41"/>
        <end position="46"/>
    </location>
</feature>
<evidence type="ECO:0000256" key="1">
    <source>
        <dbReference type="ARBA" id="ARBA00010240"/>
    </source>
</evidence>
<feature type="short sequence motif" description="GXSXG" evidence="7">
    <location>
        <begin position="79"/>
        <end position="83"/>
    </location>
</feature>
<comment type="function">
    <text evidence="6">Possesses non-specific lipolytic acyl hydrolase (LAH) activity. Hydrolyzes phospholipids as well as galactolipids. May play a role in disease resistance.</text>
</comment>
<feature type="domain" description="PNPLA" evidence="10">
    <location>
        <begin position="37"/>
        <end position="243"/>
    </location>
</feature>
<reference evidence="11" key="1">
    <citation type="submission" date="2023-07" db="EMBL/GenBank/DDBJ databases">
        <title>A chromosome-level genome assembly of Lolium multiflorum.</title>
        <authorList>
            <person name="Chen Y."/>
            <person name="Copetti D."/>
            <person name="Kolliker R."/>
            <person name="Studer B."/>
        </authorList>
    </citation>
    <scope>NUCLEOTIDE SEQUENCE</scope>
    <source>
        <strain evidence="11">02402/16</strain>
        <tissue evidence="11">Leaf</tissue>
    </source>
</reference>
<dbReference type="AlphaFoldDB" id="A0AAD8RUN0"/>
<dbReference type="EMBL" id="JAUUTY010000005">
    <property type="protein sequence ID" value="KAK1631493.1"/>
    <property type="molecule type" value="Genomic_DNA"/>
</dbReference>
<keyword evidence="2 7" id="KW-0378">Hydrolase</keyword>
<dbReference type="GO" id="GO:0047372">
    <property type="term" value="F:monoacylglycerol lipase activity"/>
    <property type="evidence" value="ECO:0007669"/>
    <property type="project" value="TreeGrafter"/>
</dbReference>
<keyword evidence="12" id="KW-1185">Reference proteome</keyword>
<comment type="function">
    <text evidence="8">Lipolytic acyl hydrolase (LAH).</text>
</comment>
<dbReference type="PROSITE" id="PS51635">
    <property type="entry name" value="PNPLA"/>
    <property type="match status" value="1"/>
</dbReference>
<dbReference type="PANTHER" id="PTHR32176:SF120">
    <property type="entry name" value="PATATIN"/>
    <property type="match status" value="1"/>
</dbReference>
<feature type="short sequence motif" description="DGA/G" evidence="7">
    <location>
        <begin position="230"/>
        <end position="232"/>
    </location>
</feature>
<keyword evidence="4 7" id="KW-0442">Lipid degradation</keyword>
<protein>
    <recommendedName>
        <fullName evidence="8">Patatin</fullName>
        <ecNumber evidence="8">3.1.1.-</ecNumber>
    </recommendedName>
</protein>
<feature type="active site" description="Nucleophile" evidence="7">
    <location>
        <position position="81"/>
    </location>
</feature>
<gene>
    <name evidence="11" type="ORF">QYE76_005808</name>
</gene>
<keyword evidence="3" id="KW-0611">Plant defense</keyword>
<evidence type="ECO:0000256" key="6">
    <source>
        <dbReference type="ARBA" id="ARBA00025642"/>
    </source>
</evidence>
<evidence type="ECO:0000256" key="2">
    <source>
        <dbReference type="ARBA" id="ARBA00022801"/>
    </source>
</evidence>
<evidence type="ECO:0000313" key="11">
    <source>
        <dbReference type="EMBL" id="KAK1631493.1"/>
    </source>
</evidence>
<dbReference type="PANTHER" id="PTHR32176">
    <property type="entry name" value="XYLOSE ISOMERASE"/>
    <property type="match status" value="1"/>
</dbReference>
<organism evidence="11 12">
    <name type="scientific">Lolium multiflorum</name>
    <name type="common">Italian ryegrass</name>
    <name type="synonym">Lolium perenne subsp. multiflorum</name>
    <dbReference type="NCBI Taxonomy" id="4521"/>
    <lineage>
        <taxon>Eukaryota</taxon>
        <taxon>Viridiplantae</taxon>
        <taxon>Streptophyta</taxon>
        <taxon>Embryophyta</taxon>
        <taxon>Tracheophyta</taxon>
        <taxon>Spermatophyta</taxon>
        <taxon>Magnoliopsida</taxon>
        <taxon>Liliopsida</taxon>
        <taxon>Poales</taxon>
        <taxon>Poaceae</taxon>
        <taxon>BOP clade</taxon>
        <taxon>Pooideae</taxon>
        <taxon>Poodae</taxon>
        <taxon>Poeae</taxon>
        <taxon>Poeae Chloroplast Group 2 (Poeae type)</taxon>
        <taxon>Loliodinae</taxon>
        <taxon>Loliinae</taxon>
        <taxon>Lolium</taxon>
    </lineage>
</organism>
<dbReference type="SUPFAM" id="SSF52151">
    <property type="entry name" value="FabD/lysophospholipase-like"/>
    <property type="match status" value="1"/>
</dbReference>